<feature type="region of interest" description="Disordered" evidence="1">
    <location>
        <begin position="1"/>
        <end position="25"/>
    </location>
</feature>
<comment type="caution">
    <text evidence="3">The sequence shown here is derived from an EMBL/GenBank/DDBJ whole genome shotgun (WGS) entry which is preliminary data.</text>
</comment>
<dbReference type="InterPro" id="IPR055469">
    <property type="entry name" value="DUF7041"/>
</dbReference>
<dbReference type="AlphaFoldDB" id="A0A5B7FW94"/>
<feature type="domain" description="DUF7041" evidence="2">
    <location>
        <begin position="193"/>
        <end position="260"/>
    </location>
</feature>
<keyword evidence="4" id="KW-1185">Reference proteome</keyword>
<dbReference type="EMBL" id="VSRR010009023">
    <property type="protein sequence ID" value="MPC49667.1"/>
    <property type="molecule type" value="Genomic_DNA"/>
</dbReference>
<evidence type="ECO:0000313" key="3">
    <source>
        <dbReference type="EMBL" id="MPC49667.1"/>
    </source>
</evidence>
<sequence length="261" mass="29637">MYTADVWILRQPEENPEERAEEDMIEAEQRARVEIEIRKQVDYLMRQEIQQLKEDVEGEKRGTKKKKRVKKGGKKGRKRKEKDLTPDRTTESLFEELVLNGVTDMNLEKELFLCKRGSRPRATKNIKKAYLIVSPLTTGHPLQAELHLRLTCAVAAAGSEGDVTLSDCMLNVESVASVTSPSELAAVAAQIKLPTFSEIDAPTWFRRAEVQFHMKRITNSTTQADHFLVSLPDEVFPCISEWLISKGDTATEYGDLKTFLL</sequence>
<feature type="region of interest" description="Disordered" evidence="1">
    <location>
        <begin position="52"/>
        <end position="87"/>
    </location>
</feature>
<organism evidence="3 4">
    <name type="scientific">Portunus trituberculatus</name>
    <name type="common">Swimming crab</name>
    <name type="synonym">Neptunus trituberculatus</name>
    <dbReference type="NCBI Taxonomy" id="210409"/>
    <lineage>
        <taxon>Eukaryota</taxon>
        <taxon>Metazoa</taxon>
        <taxon>Ecdysozoa</taxon>
        <taxon>Arthropoda</taxon>
        <taxon>Crustacea</taxon>
        <taxon>Multicrustacea</taxon>
        <taxon>Malacostraca</taxon>
        <taxon>Eumalacostraca</taxon>
        <taxon>Eucarida</taxon>
        <taxon>Decapoda</taxon>
        <taxon>Pleocyemata</taxon>
        <taxon>Brachyura</taxon>
        <taxon>Eubrachyura</taxon>
        <taxon>Portunoidea</taxon>
        <taxon>Portunidae</taxon>
        <taxon>Portuninae</taxon>
        <taxon>Portunus</taxon>
    </lineage>
</organism>
<reference evidence="3 4" key="1">
    <citation type="submission" date="2019-05" db="EMBL/GenBank/DDBJ databases">
        <title>Another draft genome of Portunus trituberculatus and its Hox gene families provides insights of decapod evolution.</title>
        <authorList>
            <person name="Jeong J.-H."/>
            <person name="Song I."/>
            <person name="Kim S."/>
            <person name="Choi T."/>
            <person name="Kim D."/>
            <person name="Ryu S."/>
            <person name="Kim W."/>
        </authorList>
    </citation>
    <scope>NUCLEOTIDE SEQUENCE [LARGE SCALE GENOMIC DNA]</scope>
    <source>
        <tissue evidence="3">Muscle</tissue>
    </source>
</reference>
<evidence type="ECO:0000313" key="4">
    <source>
        <dbReference type="Proteomes" id="UP000324222"/>
    </source>
</evidence>
<evidence type="ECO:0000256" key="1">
    <source>
        <dbReference type="SAM" id="MobiDB-lite"/>
    </source>
</evidence>
<protein>
    <submittedName>
        <fullName evidence="3">IQ and AAA domain-containing protein 1-like</fullName>
    </submittedName>
</protein>
<feature type="compositionally biased region" description="Basic and acidic residues" evidence="1">
    <location>
        <begin position="52"/>
        <end position="61"/>
    </location>
</feature>
<dbReference type="PANTHER" id="PTHR14690:SF0">
    <property type="entry name" value="IQ MOTIF CONTAINING WITH AAA DOMAIN 1"/>
    <property type="match status" value="1"/>
</dbReference>
<feature type="compositionally biased region" description="Acidic residues" evidence="1">
    <location>
        <begin position="14"/>
        <end position="25"/>
    </location>
</feature>
<name>A0A5B7FW94_PORTR</name>
<dbReference type="PANTHER" id="PTHR14690">
    <property type="entry name" value="IQ MOTIF CONTAINING WITH AAA DOMAIN 1"/>
    <property type="match status" value="1"/>
</dbReference>
<dbReference type="Proteomes" id="UP000324222">
    <property type="component" value="Unassembled WGS sequence"/>
</dbReference>
<feature type="compositionally biased region" description="Basic residues" evidence="1">
    <location>
        <begin position="62"/>
        <end position="80"/>
    </location>
</feature>
<accession>A0A5B7FW94</accession>
<dbReference type="InterPro" id="IPR052267">
    <property type="entry name" value="N-DRC_Component"/>
</dbReference>
<proteinExistence type="predicted"/>
<gene>
    <name evidence="3" type="primary">IQCA1L</name>
    <name evidence="3" type="ORF">E2C01_043476</name>
</gene>
<evidence type="ECO:0000259" key="2">
    <source>
        <dbReference type="Pfam" id="PF23055"/>
    </source>
</evidence>
<dbReference type="Pfam" id="PF23055">
    <property type="entry name" value="DUF7041"/>
    <property type="match status" value="1"/>
</dbReference>